<dbReference type="Proteomes" id="UP000035704">
    <property type="component" value="Chromosome"/>
</dbReference>
<protein>
    <submittedName>
        <fullName evidence="1">Type IV pilus assembly protein PilM</fullName>
    </submittedName>
</protein>
<evidence type="ECO:0000313" key="1">
    <source>
        <dbReference type="EMBL" id="AKL95278.1"/>
    </source>
</evidence>
<dbReference type="InterPro" id="IPR003494">
    <property type="entry name" value="SHS2_FtsA"/>
</dbReference>
<keyword evidence="2" id="KW-1185">Reference proteome</keyword>
<gene>
    <name evidence="1" type="primary">pilM</name>
    <name evidence="1" type="ORF">CACET_c18300</name>
</gene>
<sequence length="371" mass="42008">MKRFKSFGKNKEVLALDIGSHSVKAVVGKYEKNKIIIYNAFTIPIPFECYDDGKIINMLELKEALKKALEENQIKTKETICTIESTFVITRELLLPVVQEEELKEMVHYEVEQYLPIELDKYVIQHKIIEELTEENVNKYRILVAALPIEIAWDHFELLEFLDLSPVALDLHSNAICKLLDADIMINNTETIENKTIALIDLGHSHINVMIIENGVYKFNRLMDLGSGSMDMIIANYLNIDLDEVQKQKAAIKNISAGMEEAAVSNEPVPLEKSIATDTVLDVVKSSLDNWVDEINRVFKYYTSRSAGNRINSIFIYGGNTGFKGLDQYMTKVFGITTVKVKEISSIEVLDQSTADALSMYLNAIASLIRK</sequence>
<dbReference type="OrthoDB" id="5291956at2"/>
<dbReference type="EMBL" id="CP009687">
    <property type="protein sequence ID" value="AKL95278.1"/>
    <property type="molecule type" value="Genomic_DNA"/>
</dbReference>
<name>A0A0D8ICT8_9CLOT</name>
<dbReference type="NCBIfam" id="TIGR01175">
    <property type="entry name" value="pilM"/>
    <property type="match status" value="1"/>
</dbReference>
<dbReference type="CDD" id="cd24049">
    <property type="entry name" value="ASKHA_NBD_PilM"/>
    <property type="match status" value="1"/>
</dbReference>
<dbReference type="Pfam" id="PF11104">
    <property type="entry name" value="PilM_2"/>
    <property type="match status" value="1"/>
</dbReference>
<dbReference type="SMART" id="SM00842">
    <property type="entry name" value="FtsA"/>
    <property type="match status" value="1"/>
</dbReference>
<dbReference type="GO" id="GO:0051301">
    <property type="term" value="P:cell division"/>
    <property type="evidence" value="ECO:0007669"/>
    <property type="project" value="InterPro"/>
</dbReference>
<dbReference type="InterPro" id="IPR050696">
    <property type="entry name" value="FtsA/MreB"/>
</dbReference>
<dbReference type="PATRIC" id="fig|84022.5.peg.3287"/>
<accession>A0A0D8ICT8</accession>
<reference evidence="1 2" key="1">
    <citation type="submission" date="2014-10" db="EMBL/GenBank/DDBJ databases">
        <title>Genome sequence of Clostridium aceticum DSM 1496.</title>
        <authorList>
            <person name="Poehlein A."/>
            <person name="Schiel-Bengelsdorf B."/>
            <person name="Gottschalk G."/>
            <person name="Duerre P."/>
            <person name="Daniel R."/>
        </authorList>
    </citation>
    <scope>NUCLEOTIDE SEQUENCE [LARGE SCALE GENOMIC DNA]</scope>
    <source>
        <strain evidence="1 2">DSM 1496</strain>
    </source>
</reference>
<dbReference type="InterPro" id="IPR043129">
    <property type="entry name" value="ATPase_NBD"/>
</dbReference>
<dbReference type="KEGG" id="cace:CACET_c18300"/>
<dbReference type="AlphaFoldDB" id="A0A0D8ICT8"/>
<dbReference type="PANTHER" id="PTHR32432">
    <property type="entry name" value="CELL DIVISION PROTEIN FTSA-RELATED"/>
    <property type="match status" value="1"/>
</dbReference>
<organism evidence="1 2">
    <name type="scientific">Clostridium aceticum</name>
    <dbReference type="NCBI Taxonomy" id="84022"/>
    <lineage>
        <taxon>Bacteria</taxon>
        <taxon>Bacillati</taxon>
        <taxon>Bacillota</taxon>
        <taxon>Clostridia</taxon>
        <taxon>Eubacteriales</taxon>
        <taxon>Clostridiaceae</taxon>
        <taxon>Clostridium</taxon>
    </lineage>
</organism>
<proteinExistence type="predicted"/>
<dbReference type="PIRSF" id="PIRSF019169">
    <property type="entry name" value="PilM"/>
    <property type="match status" value="1"/>
</dbReference>
<dbReference type="STRING" id="84022.CACET_c18300"/>
<dbReference type="InterPro" id="IPR005883">
    <property type="entry name" value="PilM"/>
</dbReference>
<dbReference type="RefSeq" id="WP_044823976.1">
    <property type="nucleotide sequence ID" value="NZ_CP009687.1"/>
</dbReference>
<dbReference type="PANTHER" id="PTHR32432:SF3">
    <property type="entry name" value="ETHANOLAMINE UTILIZATION PROTEIN EUTJ"/>
    <property type="match status" value="1"/>
</dbReference>
<dbReference type="Gene3D" id="3.30.1490.300">
    <property type="match status" value="1"/>
</dbReference>
<dbReference type="Gene3D" id="3.30.420.40">
    <property type="match status" value="2"/>
</dbReference>
<dbReference type="SUPFAM" id="SSF53067">
    <property type="entry name" value="Actin-like ATPase domain"/>
    <property type="match status" value="2"/>
</dbReference>
<evidence type="ECO:0000313" key="2">
    <source>
        <dbReference type="Proteomes" id="UP000035704"/>
    </source>
</evidence>